<feature type="transmembrane region" description="Helical" evidence="9">
    <location>
        <begin position="406"/>
        <end position="428"/>
    </location>
</feature>
<keyword evidence="3" id="KW-0813">Transport</keyword>
<keyword evidence="7 9" id="KW-0472">Membrane</keyword>
<feature type="transmembrane region" description="Helical" evidence="9">
    <location>
        <begin position="374"/>
        <end position="394"/>
    </location>
</feature>
<dbReference type="GO" id="GO:0016020">
    <property type="term" value="C:membrane"/>
    <property type="evidence" value="ECO:0007669"/>
    <property type="project" value="UniProtKB-SubCell"/>
</dbReference>
<feature type="compositionally biased region" description="Basic and acidic residues" evidence="8">
    <location>
        <begin position="527"/>
        <end position="542"/>
    </location>
</feature>
<evidence type="ECO:0000256" key="6">
    <source>
        <dbReference type="ARBA" id="ARBA00022989"/>
    </source>
</evidence>
<feature type="transmembrane region" description="Helical" evidence="9">
    <location>
        <begin position="470"/>
        <end position="491"/>
    </location>
</feature>
<evidence type="ECO:0000256" key="4">
    <source>
        <dbReference type="ARBA" id="ARBA00022597"/>
    </source>
</evidence>
<feature type="region of interest" description="Disordered" evidence="8">
    <location>
        <begin position="527"/>
        <end position="593"/>
    </location>
</feature>
<keyword evidence="12" id="KW-1185">Reference proteome</keyword>
<evidence type="ECO:0000259" key="10">
    <source>
        <dbReference type="PROSITE" id="PS50850"/>
    </source>
</evidence>
<dbReference type="InterPro" id="IPR036259">
    <property type="entry name" value="MFS_trans_sf"/>
</dbReference>
<keyword evidence="6 9" id="KW-1133">Transmembrane helix</keyword>
<dbReference type="Pfam" id="PF00083">
    <property type="entry name" value="Sugar_tr"/>
    <property type="match status" value="1"/>
</dbReference>
<accession>A0A0B8N3C0</accession>
<dbReference type="InterPro" id="IPR050360">
    <property type="entry name" value="MFS_Sugar_Transporters"/>
</dbReference>
<dbReference type="PANTHER" id="PTHR48022">
    <property type="entry name" value="PLASTIDIC GLUCOSE TRANSPORTER 4"/>
    <property type="match status" value="1"/>
</dbReference>
<feature type="domain" description="Major facilitator superfamily (MFS) profile" evidence="10">
    <location>
        <begin position="51"/>
        <end position="497"/>
    </location>
</feature>
<dbReference type="InterPro" id="IPR005828">
    <property type="entry name" value="MFS_sugar_transport-like"/>
</dbReference>
<reference evidence="12" key="1">
    <citation type="journal article" date="2015" name="Genome Announc.">
        <title>Draft genome sequence of Talaromyces cellulolyticus strain Y-94, a source of lignocellulosic biomass-degrading enzymes.</title>
        <authorList>
            <person name="Fujii T."/>
            <person name="Koike H."/>
            <person name="Sawayama S."/>
            <person name="Yano S."/>
            <person name="Inoue H."/>
        </authorList>
    </citation>
    <scope>NUCLEOTIDE SEQUENCE [LARGE SCALE GENOMIC DNA]</scope>
    <source>
        <strain evidence="12">Y-94</strain>
    </source>
</reference>
<evidence type="ECO:0000256" key="1">
    <source>
        <dbReference type="ARBA" id="ARBA00004141"/>
    </source>
</evidence>
<sequence length="695" mass="76262">MDNIVSQEGGQIHETNKALDYSRSEARAGAEAERSMNFWTAVRLYRKAILYSCCISLAVIMEGYDTYLIGNLYGMPAFAKRYGVSAGFVDGVETFQISAAWQSALSNGNQIGSIIGLMVHGIITEWIGFKKTMFVSLAALSAFICLLFFAQRVEMILVGYILCGIPWGIFQTLTVSYAADVTPVALRPYLTSYVNLCWTIGQLICAGCLRGVSSNTTEWSYRIPYAVQWVWPIPIALGVYFSPESPWWLVRQGQLEKAKAAILQLTSGDPDYKVDETLAMMVHTNQLEIEQNSGSSFLDCFKGTDLRRTEIACIVFLLQTSSGGPMSGWATYFMQQVGLSVEDAFSIGLAQAALGFVGTVLAWFIMARVGRRRLYLLGQLFFVIDMAAIGGLGIPKISSSTGWATGALLILFNFVYAMTLGPVCYSIISDIPSTRLRMKTIALSRNLYNVGGIVANVIQPQMLNPTAWNLAGKAAFVWSVLALIGLVWTFFRLPESKGLTTAEIDILFDRKISARKFRKAQEFGLRSDDDDACRGTPHDEAHNSTTEGQQTTNTEHSTEATGYTGTQSRSNEVGDTEVQQHRRGEAGTAPAQEIEAARAVPFSGSTGRFELARPVGSYTPDELLTASAEELDRYERPIEEAEQERQRQARIEALLDRARAVLAPVPTSGHRPGVTEAGDSEPDSEHTGYGLVGPY</sequence>
<gene>
    <name evidence="11" type="ORF">TCE0_023f07214</name>
</gene>
<feature type="transmembrane region" description="Helical" evidence="9">
    <location>
        <begin position="133"/>
        <end position="150"/>
    </location>
</feature>
<dbReference type="EMBL" id="DF933819">
    <property type="protein sequence ID" value="GAM37358.1"/>
    <property type="molecule type" value="Genomic_DNA"/>
</dbReference>
<organism evidence="11 12">
    <name type="scientific">Talaromyces pinophilus</name>
    <name type="common">Penicillium pinophilum</name>
    <dbReference type="NCBI Taxonomy" id="128442"/>
    <lineage>
        <taxon>Eukaryota</taxon>
        <taxon>Fungi</taxon>
        <taxon>Dikarya</taxon>
        <taxon>Ascomycota</taxon>
        <taxon>Pezizomycotina</taxon>
        <taxon>Eurotiomycetes</taxon>
        <taxon>Eurotiomycetidae</taxon>
        <taxon>Eurotiales</taxon>
        <taxon>Trichocomaceae</taxon>
        <taxon>Talaromyces</taxon>
        <taxon>Talaromyces sect. Talaromyces</taxon>
    </lineage>
</organism>
<keyword evidence="5 9" id="KW-0812">Transmembrane</keyword>
<evidence type="ECO:0000256" key="8">
    <source>
        <dbReference type="SAM" id="MobiDB-lite"/>
    </source>
</evidence>
<evidence type="ECO:0000256" key="3">
    <source>
        <dbReference type="ARBA" id="ARBA00022448"/>
    </source>
</evidence>
<proteinExistence type="inferred from homology"/>
<feature type="transmembrane region" description="Helical" evidence="9">
    <location>
        <begin position="190"/>
        <end position="212"/>
    </location>
</feature>
<evidence type="ECO:0000313" key="12">
    <source>
        <dbReference type="Proteomes" id="UP000053095"/>
    </source>
</evidence>
<evidence type="ECO:0000256" key="9">
    <source>
        <dbReference type="SAM" id="Phobius"/>
    </source>
</evidence>
<comment type="similarity">
    <text evidence="2">Belongs to the major facilitator superfamily. Sugar transporter (TC 2.A.1.1) family.</text>
</comment>
<feature type="region of interest" description="Disordered" evidence="8">
    <location>
        <begin position="662"/>
        <end position="695"/>
    </location>
</feature>
<feature type="transmembrane region" description="Helical" evidence="9">
    <location>
        <begin position="311"/>
        <end position="332"/>
    </location>
</feature>
<dbReference type="PROSITE" id="PS50850">
    <property type="entry name" value="MFS"/>
    <property type="match status" value="1"/>
</dbReference>
<evidence type="ECO:0000256" key="7">
    <source>
        <dbReference type="ARBA" id="ARBA00023136"/>
    </source>
</evidence>
<dbReference type="GO" id="GO:0005351">
    <property type="term" value="F:carbohydrate:proton symporter activity"/>
    <property type="evidence" value="ECO:0007669"/>
    <property type="project" value="TreeGrafter"/>
</dbReference>
<evidence type="ECO:0000313" key="11">
    <source>
        <dbReference type="EMBL" id="GAM37358.1"/>
    </source>
</evidence>
<dbReference type="FunFam" id="1.20.1250.20:FF:000254">
    <property type="entry name" value="MAL31p Maltose permease"/>
    <property type="match status" value="1"/>
</dbReference>
<dbReference type="Proteomes" id="UP000053095">
    <property type="component" value="Unassembled WGS sequence"/>
</dbReference>
<dbReference type="InterPro" id="IPR003663">
    <property type="entry name" value="Sugar/inositol_transpt"/>
</dbReference>
<evidence type="ECO:0000256" key="5">
    <source>
        <dbReference type="ARBA" id="ARBA00022692"/>
    </source>
</evidence>
<dbReference type="NCBIfam" id="TIGR00879">
    <property type="entry name" value="SP"/>
    <property type="match status" value="1"/>
</dbReference>
<keyword evidence="4" id="KW-0762">Sugar transport</keyword>
<feature type="transmembrane region" description="Helical" evidence="9">
    <location>
        <begin position="344"/>
        <end position="367"/>
    </location>
</feature>
<feature type="compositionally biased region" description="Polar residues" evidence="8">
    <location>
        <begin position="543"/>
        <end position="573"/>
    </location>
</feature>
<evidence type="ECO:0000256" key="2">
    <source>
        <dbReference type="ARBA" id="ARBA00010992"/>
    </source>
</evidence>
<name>A0A0B8N3C0_TALPI</name>
<comment type="subcellular location">
    <subcellularLocation>
        <location evidence="1">Membrane</location>
        <topology evidence="1">Multi-pass membrane protein</topology>
    </subcellularLocation>
</comment>
<dbReference type="InterPro" id="IPR020846">
    <property type="entry name" value="MFS_dom"/>
</dbReference>
<dbReference type="AlphaFoldDB" id="A0A0B8N3C0"/>
<dbReference type="SUPFAM" id="SSF103473">
    <property type="entry name" value="MFS general substrate transporter"/>
    <property type="match status" value="1"/>
</dbReference>
<dbReference type="PANTHER" id="PTHR48022:SF5">
    <property type="entry name" value="ALPHA-GLUCOSIDES PERMEASE MPH2-RELATED"/>
    <property type="match status" value="1"/>
</dbReference>
<dbReference type="Gene3D" id="1.20.1250.20">
    <property type="entry name" value="MFS general substrate transporter like domains"/>
    <property type="match status" value="1"/>
</dbReference>
<feature type="transmembrane region" description="Helical" evidence="9">
    <location>
        <begin position="44"/>
        <end position="64"/>
    </location>
</feature>
<protein>
    <submittedName>
        <fullName evidence="11">Trehalose transport-related protein</fullName>
    </submittedName>
</protein>
<feature type="transmembrane region" description="Helical" evidence="9">
    <location>
        <begin position="157"/>
        <end position="178"/>
    </location>
</feature>